<proteinExistence type="predicted"/>
<keyword evidence="2" id="KW-1185">Reference proteome</keyword>
<dbReference type="SUPFAM" id="SSF48452">
    <property type="entry name" value="TPR-like"/>
    <property type="match status" value="1"/>
</dbReference>
<gene>
    <name evidence="1" type="ORF">C8N40_106163</name>
</gene>
<dbReference type="Gene3D" id="1.25.40.390">
    <property type="match status" value="1"/>
</dbReference>
<protein>
    <recommendedName>
        <fullName evidence="3">SusD-like starch-binding protein associating with outer membrane</fullName>
    </recommendedName>
</protein>
<dbReference type="EMBL" id="QBKI01000006">
    <property type="protein sequence ID" value="PTX18363.1"/>
    <property type="molecule type" value="Genomic_DNA"/>
</dbReference>
<dbReference type="InterPro" id="IPR011990">
    <property type="entry name" value="TPR-like_helical_dom_sf"/>
</dbReference>
<organism evidence="1 2">
    <name type="scientific">Pontibacter mucosus</name>
    <dbReference type="NCBI Taxonomy" id="1649266"/>
    <lineage>
        <taxon>Bacteria</taxon>
        <taxon>Pseudomonadati</taxon>
        <taxon>Bacteroidota</taxon>
        <taxon>Cytophagia</taxon>
        <taxon>Cytophagales</taxon>
        <taxon>Hymenobacteraceae</taxon>
        <taxon>Pontibacter</taxon>
    </lineage>
</organism>
<evidence type="ECO:0008006" key="3">
    <source>
        <dbReference type="Google" id="ProtNLM"/>
    </source>
</evidence>
<name>A0A2T5YGC0_9BACT</name>
<sequence>MWGCYSSIQMYPDLEAQNNTVHFNEAVQRQFGGTDGLYGKVWWDK</sequence>
<evidence type="ECO:0000313" key="1">
    <source>
        <dbReference type="EMBL" id="PTX18363.1"/>
    </source>
</evidence>
<evidence type="ECO:0000313" key="2">
    <source>
        <dbReference type="Proteomes" id="UP000244225"/>
    </source>
</evidence>
<dbReference type="Proteomes" id="UP000244225">
    <property type="component" value="Unassembled WGS sequence"/>
</dbReference>
<comment type="caution">
    <text evidence="1">The sequence shown here is derived from an EMBL/GenBank/DDBJ whole genome shotgun (WGS) entry which is preliminary data.</text>
</comment>
<accession>A0A2T5YGC0</accession>
<reference evidence="1 2" key="1">
    <citation type="submission" date="2018-04" db="EMBL/GenBank/DDBJ databases">
        <title>Genomic Encyclopedia of Archaeal and Bacterial Type Strains, Phase II (KMG-II): from individual species to whole genera.</title>
        <authorList>
            <person name="Goeker M."/>
        </authorList>
    </citation>
    <scope>NUCLEOTIDE SEQUENCE [LARGE SCALE GENOMIC DNA]</scope>
    <source>
        <strain evidence="1 2">DSM 100162</strain>
    </source>
</reference>
<dbReference type="AlphaFoldDB" id="A0A2T5YGC0"/>